<reference evidence="1" key="2">
    <citation type="journal article" date="2015" name="Data Brief">
        <title>Shoot transcriptome of the giant reed, Arundo donax.</title>
        <authorList>
            <person name="Barrero R.A."/>
            <person name="Guerrero F.D."/>
            <person name="Moolhuijzen P."/>
            <person name="Goolsby J.A."/>
            <person name="Tidwell J."/>
            <person name="Bellgard S.E."/>
            <person name="Bellgard M.I."/>
        </authorList>
    </citation>
    <scope>NUCLEOTIDE SEQUENCE</scope>
    <source>
        <tissue evidence="1">Shoot tissue taken approximately 20 cm above the soil surface</tissue>
    </source>
</reference>
<sequence length="101" mass="11632">MTFPSSCHPLSRIHDQRLHEEHLSLLTLTWLANKLHEIAICPFLSSAGRRAIHDQQLVANLPGHHHLVMLKYTLIEHQTRHILSAWCHLALECPTLQMHGK</sequence>
<name>A0A0A9I1V7_ARUDO</name>
<reference evidence="1" key="1">
    <citation type="submission" date="2014-09" db="EMBL/GenBank/DDBJ databases">
        <authorList>
            <person name="Magalhaes I.L.F."/>
            <person name="Oliveira U."/>
            <person name="Santos F.R."/>
            <person name="Vidigal T.H.D.A."/>
            <person name="Brescovit A.D."/>
            <person name="Santos A.J."/>
        </authorList>
    </citation>
    <scope>NUCLEOTIDE SEQUENCE</scope>
    <source>
        <tissue evidence="1">Shoot tissue taken approximately 20 cm above the soil surface</tissue>
    </source>
</reference>
<proteinExistence type="predicted"/>
<organism evidence="1">
    <name type="scientific">Arundo donax</name>
    <name type="common">Giant reed</name>
    <name type="synonym">Donax arundinaceus</name>
    <dbReference type="NCBI Taxonomy" id="35708"/>
    <lineage>
        <taxon>Eukaryota</taxon>
        <taxon>Viridiplantae</taxon>
        <taxon>Streptophyta</taxon>
        <taxon>Embryophyta</taxon>
        <taxon>Tracheophyta</taxon>
        <taxon>Spermatophyta</taxon>
        <taxon>Magnoliopsida</taxon>
        <taxon>Liliopsida</taxon>
        <taxon>Poales</taxon>
        <taxon>Poaceae</taxon>
        <taxon>PACMAD clade</taxon>
        <taxon>Arundinoideae</taxon>
        <taxon>Arundineae</taxon>
        <taxon>Arundo</taxon>
    </lineage>
</organism>
<dbReference type="AlphaFoldDB" id="A0A0A9I1V7"/>
<protein>
    <submittedName>
        <fullName evidence="1">OVA1</fullName>
    </submittedName>
</protein>
<evidence type="ECO:0000313" key="1">
    <source>
        <dbReference type="EMBL" id="JAD95625.1"/>
    </source>
</evidence>
<accession>A0A0A9I1V7</accession>
<dbReference type="EMBL" id="GBRH01202270">
    <property type="protein sequence ID" value="JAD95625.1"/>
    <property type="molecule type" value="Transcribed_RNA"/>
</dbReference>